<evidence type="ECO:0000313" key="1">
    <source>
        <dbReference type="EMBL" id="QEK62081.1"/>
    </source>
</evidence>
<organism evidence="1 2">
    <name type="scientific">Bacillus safensis</name>
    <dbReference type="NCBI Taxonomy" id="561879"/>
    <lineage>
        <taxon>Bacteria</taxon>
        <taxon>Bacillati</taxon>
        <taxon>Bacillota</taxon>
        <taxon>Bacilli</taxon>
        <taxon>Bacillales</taxon>
        <taxon>Bacillaceae</taxon>
        <taxon>Bacillus</taxon>
    </lineage>
</organism>
<reference evidence="1 2" key="1">
    <citation type="journal article" date="2018" name="Plant Biotechnol. Rep.">
        <title>Diversity and antifungal activity of endophytic bacteria associated with Panax ginseng seedlings.</title>
        <authorList>
            <person name="Park J.M."/>
            <person name="Hong C.E."/>
            <person name="Jo S.H."/>
        </authorList>
    </citation>
    <scope>NUCLEOTIDE SEQUENCE [LARGE SCALE GENOMIC DNA]</scope>
    <source>
        <strain evidence="1 2">PgKB20</strain>
    </source>
</reference>
<sequence length="52" mass="5993">MMEEAQIIRMAKEIIALDVKRDELLEQFMQAAGQNAHALLRAMQNDLYKKSS</sequence>
<keyword evidence="2" id="KW-1185">Reference proteome</keyword>
<dbReference type="AlphaFoldDB" id="A0A5C0WAX9"/>
<dbReference type="EMBL" id="CP043404">
    <property type="protein sequence ID" value="QEK62081.1"/>
    <property type="molecule type" value="Genomic_DNA"/>
</dbReference>
<name>A0A5C0WAX9_BACIA</name>
<gene>
    <name evidence="1" type="ORF">FX981_00245</name>
</gene>
<evidence type="ECO:0000313" key="2">
    <source>
        <dbReference type="Proteomes" id="UP000325032"/>
    </source>
</evidence>
<protein>
    <submittedName>
        <fullName evidence="1">Uncharacterized protein</fullName>
    </submittedName>
</protein>
<proteinExistence type="predicted"/>
<dbReference type="Proteomes" id="UP000325032">
    <property type="component" value="Chromosome"/>
</dbReference>
<accession>A0A5C0WAX9</accession>